<dbReference type="PANTHER" id="PTHR24414">
    <property type="entry name" value="F-BOX/KELCH-REPEAT PROTEIN SKIP4"/>
    <property type="match status" value="1"/>
</dbReference>
<protein>
    <recommendedName>
        <fullName evidence="2">F-box domain-containing protein</fullName>
    </recommendedName>
</protein>
<dbReference type="InterPro" id="IPR036047">
    <property type="entry name" value="F-box-like_dom_sf"/>
</dbReference>
<dbReference type="InterPro" id="IPR015915">
    <property type="entry name" value="Kelch-typ_b-propeller"/>
</dbReference>
<dbReference type="CDD" id="cd22152">
    <property type="entry name" value="F-box_AtAFR-like"/>
    <property type="match status" value="1"/>
</dbReference>
<dbReference type="SMART" id="SM00256">
    <property type="entry name" value="FBOX"/>
    <property type="match status" value="1"/>
</dbReference>
<feature type="region of interest" description="Disordered" evidence="1">
    <location>
        <begin position="1"/>
        <end position="29"/>
    </location>
</feature>
<dbReference type="EMBL" id="CACVBM020001595">
    <property type="protein sequence ID" value="CAA7054820.1"/>
    <property type="molecule type" value="Genomic_DNA"/>
</dbReference>
<dbReference type="Gene3D" id="2.120.10.80">
    <property type="entry name" value="Kelch-type beta propeller"/>
    <property type="match status" value="1"/>
</dbReference>
<dbReference type="Pfam" id="PF25210">
    <property type="entry name" value="Kelch_FKB95"/>
    <property type="match status" value="1"/>
</dbReference>
<gene>
    <name evidence="4" type="ORF">MERR_LOCUS42056</name>
    <name evidence="5" type="ORF">MERR_LOCUS44452</name>
    <name evidence="3" type="ORF">MERR_LOCUS8204</name>
</gene>
<sequence length="310" mass="35203">MNLQVEPPEKKRKRKTKNSSPPPSPPSFSLLPDEITVDCLARISRSYYPTLSTVSKGFRSLLSSSELYAARSHLGNTEKCVYICLSDPSHQHPQWFRLWTNPNRNKKKKKTIGRLLVPLPNYTLPSLPSLTTVAVGSEIYAIGGPVNRAPSSAVRVLDCLSHTWRDAPSMNVARSYAWTCVYDGKIYVFGGEEDEPWAEVFDTKTQVWKRLPNPSKEVRKFSIYKIKEVEGKIYVGYFGGRTAYYTKQGEWEYGEGLALKIPRSEFARTHLLRRITFLFCADECLWYEVESGAGTKVKGLFCVIKLVIES</sequence>
<dbReference type="SUPFAM" id="SSF117281">
    <property type="entry name" value="Kelch motif"/>
    <property type="match status" value="1"/>
</dbReference>
<dbReference type="OrthoDB" id="1113392at2759"/>
<dbReference type="SMART" id="SM00612">
    <property type="entry name" value="Kelch"/>
    <property type="match status" value="2"/>
</dbReference>
<feature type="domain" description="F-box" evidence="2">
    <location>
        <begin position="31"/>
        <end position="71"/>
    </location>
</feature>
<evidence type="ECO:0000313" key="3">
    <source>
        <dbReference type="EMBL" id="CAA7020969.1"/>
    </source>
</evidence>
<keyword evidence="6" id="KW-1185">Reference proteome</keyword>
<dbReference type="Proteomes" id="UP000467841">
    <property type="component" value="Unassembled WGS sequence"/>
</dbReference>
<organism evidence="5 6">
    <name type="scientific">Microthlaspi erraticum</name>
    <dbReference type="NCBI Taxonomy" id="1685480"/>
    <lineage>
        <taxon>Eukaryota</taxon>
        <taxon>Viridiplantae</taxon>
        <taxon>Streptophyta</taxon>
        <taxon>Embryophyta</taxon>
        <taxon>Tracheophyta</taxon>
        <taxon>Spermatophyta</taxon>
        <taxon>Magnoliopsida</taxon>
        <taxon>eudicotyledons</taxon>
        <taxon>Gunneridae</taxon>
        <taxon>Pentapetalae</taxon>
        <taxon>rosids</taxon>
        <taxon>malvids</taxon>
        <taxon>Brassicales</taxon>
        <taxon>Brassicaceae</taxon>
        <taxon>Coluteocarpeae</taxon>
        <taxon>Microthlaspi</taxon>
    </lineage>
</organism>
<dbReference type="SUPFAM" id="SSF81383">
    <property type="entry name" value="F-box domain"/>
    <property type="match status" value="1"/>
</dbReference>
<dbReference type="AlphaFoldDB" id="A0A6D2KXI8"/>
<name>A0A6D2KXI8_9BRAS</name>
<evidence type="ECO:0000313" key="6">
    <source>
        <dbReference type="Proteomes" id="UP000467841"/>
    </source>
</evidence>
<accession>A0A6D2KXI8</accession>
<evidence type="ECO:0000313" key="4">
    <source>
        <dbReference type="EMBL" id="CAA7054820.1"/>
    </source>
</evidence>
<dbReference type="InterPro" id="IPR001810">
    <property type="entry name" value="F-box_dom"/>
</dbReference>
<dbReference type="Pfam" id="PF00646">
    <property type="entry name" value="F-box"/>
    <property type="match status" value="1"/>
</dbReference>
<evidence type="ECO:0000256" key="1">
    <source>
        <dbReference type="SAM" id="MobiDB-lite"/>
    </source>
</evidence>
<dbReference type="InterPro" id="IPR006652">
    <property type="entry name" value="Kelch_1"/>
</dbReference>
<dbReference type="PANTHER" id="PTHR24414:SF91">
    <property type="entry name" value="(RAPE) HYPOTHETICAL PROTEIN"/>
    <property type="match status" value="1"/>
</dbReference>
<dbReference type="InterPro" id="IPR057499">
    <property type="entry name" value="Kelch_FKB95"/>
</dbReference>
<dbReference type="EMBL" id="CACVBM020000566">
    <property type="protein sequence ID" value="CAA7020969.1"/>
    <property type="molecule type" value="Genomic_DNA"/>
</dbReference>
<dbReference type="InterPro" id="IPR050354">
    <property type="entry name" value="F-box/kelch-repeat_ARATH"/>
</dbReference>
<reference evidence="5 6" key="1">
    <citation type="submission" date="2020-01" db="EMBL/GenBank/DDBJ databases">
        <authorList>
            <person name="Mishra B."/>
        </authorList>
    </citation>
    <scope>NUCLEOTIDE SEQUENCE [LARGE SCALE GENOMIC DNA]</scope>
</reference>
<proteinExistence type="predicted"/>
<evidence type="ECO:0000313" key="5">
    <source>
        <dbReference type="EMBL" id="CAA7057216.1"/>
    </source>
</evidence>
<evidence type="ECO:0000259" key="2">
    <source>
        <dbReference type="SMART" id="SM00256"/>
    </source>
</evidence>
<dbReference type="EMBL" id="CACVBM020001675">
    <property type="protein sequence ID" value="CAA7057216.1"/>
    <property type="molecule type" value="Genomic_DNA"/>
</dbReference>